<dbReference type="Proteomes" id="UP001549366">
    <property type="component" value="Unassembled WGS sequence"/>
</dbReference>
<dbReference type="PANTHER" id="PTHR21599:SF0">
    <property type="entry name" value="GLYCERATE KINASE"/>
    <property type="match status" value="1"/>
</dbReference>
<dbReference type="NCBIfam" id="TIGR00045">
    <property type="entry name" value="glycerate kinase"/>
    <property type="match status" value="1"/>
</dbReference>
<sequence length="381" mass="38862">MKIVIAPDSFKECLSAIDVATAIETGMRRVLPSAEFIKVPVADGGEGTLQSLVDGTAGQFYSRTVTGPLGEPVEARFGVLGDGKTAVIEMAEASGLERILPHLRNPLLTTTYGTGELVREALNLGVSRIIVAIGGSATNDGGAGMMAALGVRFLNDKGEELPAGGAALADLASIDCSTMDSRLANVRVTAACDVNNPLTGSKGASAVFGPQKGATPAMVVQLDKALTNYAAVIQQCLDVDIEHVAGAGAAGGMGAALLTFMDADLKPGINIVLETVRLKAQAGGADLLITGEGRLDGQTVHGKTPVGVARVAKAEGIPVIALAGSVGKGCEAVYEHGIDAVFPVVHGAVSLPEALEAGRENLERTAENVARLLQLKVPLKG</sequence>
<dbReference type="Gene3D" id="3.40.50.10350">
    <property type="entry name" value="Glycerate kinase, domain 1"/>
    <property type="match status" value="1"/>
</dbReference>
<evidence type="ECO:0000256" key="1">
    <source>
        <dbReference type="ARBA" id="ARBA00006284"/>
    </source>
</evidence>
<protein>
    <submittedName>
        <fullName evidence="5">Glycerate kinase</fullName>
        <ecNumber evidence="5">2.7.1.165</ecNumber>
    </submittedName>
</protein>
<comment type="similarity">
    <text evidence="1 4">Belongs to the glycerate kinase type-1 family.</text>
</comment>
<proteinExistence type="inferred from homology"/>
<dbReference type="Gene3D" id="3.90.1510.10">
    <property type="entry name" value="Glycerate kinase, domain 2"/>
    <property type="match status" value="1"/>
</dbReference>
<accession>A0ABV2SDB0</accession>
<dbReference type="EC" id="2.7.1.165" evidence="5"/>
<dbReference type="InterPro" id="IPR018197">
    <property type="entry name" value="Glycerate_kinase_RE-like"/>
</dbReference>
<reference evidence="5 6" key="1">
    <citation type="submission" date="2024-06" db="EMBL/GenBank/DDBJ databases">
        <title>Genomic Encyclopedia of Type Strains, Phase V (KMG-V): Genome sequencing to study the core and pangenomes of soil and plant-associated prokaryotes.</title>
        <authorList>
            <person name="Whitman W."/>
        </authorList>
    </citation>
    <scope>NUCLEOTIDE SEQUENCE [LARGE SCALE GENOMIC DNA]</scope>
    <source>
        <strain evidence="5 6">NE40</strain>
    </source>
</reference>
<evidence type="ECO:0000256" key="3">
    <source>
        <dbReference type="ARBA" id="ARBA00022777"/>
    </source>
</evidence>
<keyword evidence="2 4" id="KW-0808">Transferase</keyword>
<evidence type="ECO:0000313" key="6">
    <source>
        <dbReference type="Proteomes" id="UP001549366"/>
    </source>
</evidence>
<dbReference type="RefSeq" id="WP_354010133.1">
    <property type="nucleotide sequence ID" value="NZ_JBEWTA010000001.1"/>
</dbReference>
<name>A0ABV2SDB0_9GAMM</name>
<dbReference type="GO" id="GO:0043798">
    <property type="term" value="F:glycerate 2-kinase activity"/>
    <property type="evidence" value="ECO:0007669"/>
    <property type="project" value="UniProtKB-EC"/>
</dbReference>
<dbReference type="Pfam" id="PF02595">
    <property type="entry name" value="Gly_kinase"/>
    <property type="match status" value="1"/>
</dbReference>
<evidence type="ECO:0000256" key="2">
    <source>
        <dbReference type="ARBA" id="ARBA00022679"/>
    </source>
</evidence>
<dbReference type="InterPro" id="IPR004381">
    <property type="entry name" value="Glycerate_kinase"/>
</dbReference>
<keyword evidence="3 4" id="KW-0418">Kinase</keyword>
<comment type="caution">
    <text evidence="5">The sequence shown here is derived from an EMBL/GenBank/DDBJ whole genome shotgun (WGS) entry which is preliminary data.</text>
</comment>
<evidence type="ECO:0000256" key="4">
    <source>
        <dbReference type="PIRNR" id="PIRNR006078"/>
    </source>
</evidence>
<dbReference type="EMBL" id="JBEWTB010000002">
    <property type="protein sequence ID" value="MET4755747.1"/>
    <property type="molecule type" value="Genomic_DNA"/>
</dbReference>
<dbReference type="PIRSF" id="PIRSF006078">
    <property type="entry name" value="GlxK"/>
    <property type="match status" value="1"/>
</dbReference>
<dbReference type="SUPFAM" id="SSF110738">
    <property type="entry name" value="Glycerate kinase I"/>
    <property type="match status" value="1"/>
</dbReference>
<dbReference type="InterPro" id="IPR036129">
    <property type="entry name" value="Glycerate_kinase_sf"/>
</dbReference>
<organism evidence="5 6">
    <name type="scientific">Endozoicomonas lisbonensis</name>
    <dbReference type="NCBI Taxonomy" id="3120522"/>
    <lineage>
        <taxon>Bacteria</taxon>
        <taxon>Pseudomonadati</taxon>
        <taxon>Pseudomonadota</taxon>
        <taxon>Gammaproteobacteria</taxon>
        <taxon>Oceanospirillales</taxon>
        <taxon>Endozoicomonadaceae</taxon>
        <taxon>Endozoicomonas</taxon>
    </lineage>
</organism>
<dbReference type="PANTHER" id="PTHR21599">
    <property type="entry name" value="GLYCERATE KINASE"/>
    <property type="match status" value="1"/>
</dbReference>
<dbReference type="InterPro" id="IPR018193">
    <property type="entry name" value="Glyc_kinase_flavodox-like_fold"/>
</dbReference>
<evidence type="ECO:0000313" key="5">
    <source>
        <dbReference type="EMBL" id="MET4755747.1"/>
    </source>
</evidence>
<gene>
    <name evidence="5" type="ORF">V5J35_000939</name>
</gene>
<keyword evidence="6" id="KW-1185">Reference proteome</keyword>